<feature type="compositionally biased region" description="Polar residues" evidence="1">
    <location>
        <begin position="381"/>
        <end position="396"/>
    </location>
</feature>
<feature type="compositionally biased region" description="Basic and acidic residues" evidence="1">
    <location>
        <begin position="351"/>
        <end position="371"/>
    </location>
</feature>
<feature type="region of interest" description="Disordered" evidence="1">
    <location>
        <begin position="335"/>
        <end position="452"/>
    </location>
</feature>
<dbReference type="OMA" id="FPISMCA"/>
<feature type="compositionally biased region" description="Polar residues" evidence="1">
    <location>
        <begin position="338"/>
        <end position="350"/>
    </location>
</feature>
<dbReference type="Gene3D" id="3.10.450.700">
    <property type="match status" value="1"/>
</dbReference>
<dbReference type="Proteomes" id="UP000017246">
    <property type="component" value="Unassembled WGS sequence"/>
</dbReference>
<organism evidence="2 3">
    <name type="scientific">Echinococcus multilocularis</name>
    <name type="common">Fox tapeworm</name>
    <dbReference type="NCBI Taxonomy" id="6211"/>
    <lineage>
        <taxon>Eukaryota</taxon>
        <taxon>Metazoa</taxon>
        <taxon>Spiralia</taxon>
        <taxon>Lophotrochozoa</taxon>
        <taxon>Platyhelminthes</taxon>
        <taxon>Cestoda</taxon>
        <taxon>Eucestoda</taxon>
        <taxon>Cyclophyllidea</taxon>
        <taxon>Taeniidae</taxon>
        <taxon>Echinococcus</taxon>
    </lineage>
</organism>
<keyword evidence="3" id="KW-1185">Reference proteome</keyword>
<dbReference type="OrthoDB" id="6249779at2759"/>
<dbReference type="EMBL" id="LN902843">
    <property type="protein sequence ID" value="CDS37177.1"/>
    <property type="molecule type" value="Genomic_DNA"/>
</dbReference>
<reference evidence="2" key="2">
    <citation type="submission" date="2015-11" db="EMBL/GenBank/DDBJ databases">
        <authorList>
            <person name="Zhang Y."/>
            <person name="Guo Z."/>
        </authorList>
    </citation>
    <scope>NUCLEOTIDE SEQUENCE</scope>
</reference>
<accession>A0A068Y4R0</accession>
<evidence type="ECO:0000313" key="3">
    <source>
        <dbReference type="Proteomes" id="UP000017246"/>
    </source>
</evidence>
<evidence type="ECO:0000313" key="2">
    <source>
        <dbReference type="EMBL" id="CDS37177.1"/>
    </source>
</evidence>
<sequence length="452" mass="51698">MSHQHGQLNYNGAPYGSPNKQGIHLRGIQRRMLMRELVVNKVSETKTVGYVMGVIQSPLKRSYAPNSQIRVQYDGLEHGDPDLAPWVVLRSRFTREEAVTFPISMCANLYNHLLHCAQLRQDELDSSGEAHTTQGSDHNDDENCAFDLSHLTSVAFIDEAANCSLSILTKQPTVGESKSGRESEFGKVRRWIQSGPLNKPEDKSANGPHTLPMHMRTVYLELYEILLPNLITFLSDICVRYQHLDQPPHLNFLYSPSGERRFFFDIRNTPYGNRLHISQVTDLHRNVIGIPLESLVTFRNRLTMLIDALKLEDGEVMRETLEKYSSRPRRLRFIRPTLGNQAATSSSSRQTRFENENKRVQQRNRLEETKAPVKTRRPLQQDGTAFKSQPKPQEPNTEGDHKADEVQGSTNRNAKEENEVKQEEERPMVRRNGKKKRSRVVNANQKEGKVAP</sequence>
<proteinExistence type="predicted"/>
<reference evidence="2" key="1">
    <citation type="journal article" date="2013" name="Nature">
        <title>The genomes of four tapeworm species reveal adaptations to parasitism.</title>
        <authorList>
            <person name="Tsai I.J."/>
            <person name="Zarowiecki M."/>
            <person name="Holroyd N."/>
            <person name="Garciarrubio A."/>
            <person name="Sanchez-Flores A."/>
            <person name="Brooks K.L."/>
            <person name="Tracey A."/>
            <person name="Bobes R.J."/>
            <person name="Fragoso G."/>
            <person name="Sciutto E."/>
            <person name="Aslett M."/>
            <person name="Beasley H."/>
            <person name="Bennett H.M."/>
            <person name="Cai J."/>
            <person name="Camicia F."/>
            <person name="Clark R."/>
            <person name="Cucher M."/>
            <person name="De Silva N."/>
            <person name="Day T.A."/>
            <person name="Deplazes P."/>
            <person name="Estrada K."/>
            <person name="Fernandez C."/>
            <person name="Holland P.W."/>
            <person name="Hou J."/>
            <person name="Hu S."/>
            <person name="Huckvale T."/>
            <person name="Hung S.S."/>
            <person name="Kamenetzky L."/>
            <person name="Keane J.A."/>
            <person name="Kiss F."/>
            <person name="Koziol U."/>
            <person name="Lambert O."/>
            <person name="Liu K."/>
            <person name="Luo X."/>
            <person name="Luo Y."/>
            <person name="Macchiaroli N."/>
            <person name="Nichol S."/>
            <person name="Paps J."/>
            <person name="Parkinson J."/>
            <person name="Pouchkina-Stantcheva N."/>
            <person name="Riddiford N."/>
            <person name="Rosenzvit M."/>
            <person name="Salinas G."/>
            <person name="Wasmuth J.D."/>
            <person name="Zamanian M."/>
            <person name="Zheng Y."/>
            <person name="Cai X."/>
            <person name="Soberon X."/>
            <person name="Olson P.D."/>
            <person name="Laclette J.P."/>
            <person name="Brehm K."/>
            <person name="Berriman M."/>
            <person name="Garciarrubio A."/>
            <person name="Bobes R.J."/>
            <person name="Fragoso G."/>
            <person name="Sanchez-Flores A."/>
            <person name="Estrada K."/>
            <person name="Cevallos M.A."/>
            <person name="Morett E."/>
            <person name="Gonzalez V."/>
            <person name="Portillo T."/>
            <person name="Ochoa-Leyva A."/>
            <person name="Jose M.V."/>
            <person name="Sciutto E."/>
            <person name="Landa A."/>
            <person name="Jimenez L."/>
            <person name="Valdes V."/>
            <person name="Carrero J.C."/>
            <person name="Larralde C."/>
            <person name="Morales-Montor J."/>
            <person name="Limon-Lason J."/>
            <person name="Soberon X."/>
            <person name="Laclette J.P."/>
        </authorList>
    </citation>
    <scope>NUCLEOTIDE SEQUENCE [LARGE SCALE GENOMIC DNA]</scope>
</reference>
<gene>
    <name evidence="2" type="ORF">EmuJ_000441200</name>
</gene>
<feature type="compositionally biased region" description="Basic and acidic residues" evidence="1">
    <location>
        <begin position="413"/>
        <end position="428"/>
    </location>
</feature>
<dbReference type="AlphaFoldDB" id="A0A068Y4R0"/>
<protein>
    <submittedName>
        <fullName evidence="2">PUR alpha beta gamma DNA RNA binding</fullName>
    </submittedName>
</protein>
<feature type="compositionally biased region" description="Basic residues" evidence="1">
    <location>
        <begin position="429"/>
        <end position="439"/>
    </location>
</feature>
<evidence type="ECO:0000256" key="1">
    <source>
        <dbReference type="SAM" id="MobiDB-lite"/>
    </source>
</evidence>
<name>A0A068Y4R0_ECHMU</name>